<gene>
    <name evidence="2" type="ORF">SCHPADRAFT_315713</name>
</gene>
<evidence type="ECO:0008006" key="4">
    <source>
        <dbReference type="Google" id="ProtNLM"/>
    </source>
</evidence>
<keyword evidence="3" id="KW-1185">Reference proteome</keyword>
<feature type="compositionally biased region" description="Polar residues" evidence="1">
    <location>
        <begin position="74"/>
        <end position="89"/>
    </location>
</feature>
<organism evidence="2 3">
    <name type="scientific">Schizopora paradoxa</name>
    <dbReference type="NCBI Taxonomy" id="27342"/>
    <lineage>
        <taxon>Eukaryota</taxon>
        <taxon>Fungi</taxon>
        <taxon>Dikarya</taxon>
        <taxon>Basidiomycota</taxon>
        <taxon>Agaricomycotina</taxon>
        <taxon>Agaricomycetes</taxon>
        <taxon>Hymenochaetales</taxon>
        <taxon>Schizoporaceae</taxon>
        <taxon>Schizopora</taxon>
    </lineage>
</organism>
<evidence type="ECO:0000256" key="1">
    <source>
        <dbReference type="SAM" id="MobiDB-lite"/>
    </source>
</evidence>
<evidence type="ECO:0000313" key="3">
    <source>
        <dbReference type="Proteomes" id="UP000053477"/>
    </source>
</evidence>
<accession>A0A0H2RXZ6</accession>
<name>A0A0H2RXZ6_9AGAM</name>
<feature type="compositionally biased region" description="Polar residues" evidence="1">
    <location>
        <begin position="1"/>
        <end position="13"/>
    </location>
</feature>
<dbReference type="AlphaFoldDB" id="A0A0H2RXZ6"/>
<dbReference type="Proteomes" id="UP000053477">
    <property type="component" value="Unassembled WGS sequence"/>
</dbReference>
<feature type="region of interest" description="Disordered" evidence="1">
    <location>
        <begin position="1"/>
        <end position="187"/>
    </location>
</feature>
<protein>
    <recommendedName>
        <fullName evidence="4">CsbD-like domain-containing protein</fullName>
    </recommendedName>
</protein>
<feature type="compositionally biased region" description="Polar residues" evidence="1">
    <location>
        <begin position="134"/>
        <end position="146"/>
    </location>
</feature>
<reference evidence="2 3" key="1">
    <citation type="submission" date="2015-04" db="EMBL/GenBank/DDBJ databases">
        <title>Complete genome sequence of Schizopora paradoxa KUC8140, a cosmopolitan wood degrader in East Asia.</title>
        <authorList>
            <consortium name="DOE Joint Genome Institute"/>
            <person name="Min B."/>
            <person name="Park H."/>
            <person name="Jang Y."/>
            <person name="Kim J.-J."/>
            <person name="Kim K.H."/>
            <person name="Pangilinan J."/>
            <person name="Lipzen A."/>
            <person name="Riley R."/>
            <person name="Grigoriev I.V."/>
            <person name="Spatafora J.W."/>
            <person name="Choi I.-G."/>
        </authorList>
    </citation>
    <scope>NUCLEOTIDE SEQUENCE [LARGE SCALE GENOMIC DNA]</scope>
    <source>
        <strain evidence="2 3">KUC8140</strain>
    </source>
</reference>
<feature type="compositionally biased region" description="Basic and acidic residues" evidence="1">
    <location>
        <begin position="111"/>
        <end position="120"/>
    </location>
</feature>
<feature type="compositionally biased region" description="Polar residues" evidence="1">
    <location>
        <begin position="20"/>
        <end position="47"/>
    </location>
</feature>
<feature type="compositionally biased region" description="Basic and acidic residues" evidence="1">
    <location>
        <begin position="160"/>
        <end position="178"/>
    </location>
</feature>
<dbReference type="InParanoid" id="A0A0H2RXZ6"/>
<evidence type="ECO:0000313" key="2">
    <source>
        <dbReference type="EMBL" id="KLO14383.1"/>
    </source>
</evidence>
<dbReference type="EMBL" id="KQ085944">
    <property type="protein sequence ID" value="KLO14383.1"/>
    <property type="molecule type" value="Genomic_DNA"/>
</dbReference>
<sequence>MDSRYNQSSTNENYGDFAGTQPTQQQGFDDESFGQQNNFGRQTSSAPQPHHHLHNDSEPIGEKQYNPNDAAAFSQPNVDELSSNQTTSYKPDVDFDQDQERSTDNTTNNEFGHEDRDESQRQPQGGVQARLTGKVQQMTGKFTKNPLQEAAGLEKQSAAAKDDGKAEALEQRASDVRAQHAAGGARS</sequence>
<proteinExistence type="predicted"/>